<dbReference type="PANTHER" id="PTHR34762:SF1">
    <property type="entry name" value="SMALL VASOHIBIN-BINDING PROTEIN"/>
    <property type="match status" value="1"/>
</dbReference>
<evidence type="ECO:0000313" key="11">
    <source>
        <dbReference type="EnsemblMetazoa" id="CapteP221287"/>
    </source>
</evidence>
<dbReference type="AlphaFoldDB" id="R7TKN6"/>
<organism evidence="10">
    <name type="scientific">Capitella teleta</name>
    <name type="common">Polychaete worm</name>
    <dbReference type="NCBI Taxonomy" id="283909"/>
    <lineage>
        <taxon>Eukaryota</taxon>
        <taxon>Metazoa</taxon>
        <taxon>Spiralia</taxon>
        <taxon>Lophotrochozoa</taxon>
        <taxon>Annelida</taxon>
        <taxon>Polychaeta</taxon>
        <taxon>Sedentaria</taxon>
        <taxon>Scolecida</taxon>
        <taxon>Capitellidae</taxon>
        <taxon>Capitella</taxon>
    </lineage>
</organism>
<dbReference type="STRING" id="283909.R7TKN6"/>
<dbReference type="EMBL" id="KB309449">
    <property type="protein sequence ID" value="ELT94353.1"/>
    <property type="molecule type" value="Genomic_DNA"/>
</dbReference>
<evidence type="ECO:0000256" key="2">
    <source>
        <dbReference type="ARBA" id="ARBA00004613"/>
    </source>
</evidence>
<protein>
    <recommendedName>
        <fullName evidence="4">Small vasohibin-binding protein</fullName>
    </recommendedName>
</protein>
<dbReference type="HOGENOM" id="CLU_605881_0_0_1"/>
<feature type="compositionally biased region" description="Basic and acidic residues" evidence="9">
    <location>
        <begin position="392"/>
        <end position="414"/>
    </location>
</feature>
<evidence type="ECO:0000256" key="8">
    <source>
        <dbReference type="ARBA" id="ARBA00023212"/>
    </source>
</evidence>
<name>R7TKN6_CAPTE</name>
<feature type="compositionally biased region" description="Basic residues" evidence="9">
    <location>
        <begin position="225"/>
        <end position="249"/>
    </location>
</feature>
<dbReference type="OrthoDB" id="10035051at2759"/>
<reference evidence="12" key="1">
    <citation type="submission" date="2012-12" db="EMBL/GenBank/DDBJ databases">
        <authorList>
            <person name="Hellsten U."/>
            <person name="Grimwood J."/>
            <person name="Chapman J.A."/>
            <person name="Shapiro H."/>
            <person name="Aerts A."/>
            <person name="Otillar R.P."/>
            <person name="Terry A.Y."/>
            <person name="Boore J.L."/>
            <person name="Simakov O."/>
            <person name="Marletaz F."/>
            <person name="Cho S.-J."/>
            <person name="Edsinger-Gonzales E."/>
            <person name="Havlak P."/>
            <person name="Kuo D.-H."/>
            <person name="Larsson T."/>
            <person name="Lv J."/>
            <person name="Arendt D."/>
            <person name="Savage R."/>
            <person name="Osoegawa K."/>
            <person name="de Jong P."/>
            <person name="Lindberg D.R."/>
            <person name="Seaver E.C."/>
            <person name="Weisblat D.A."/>
            <person name="Putnam N.H."/>
            <person name="Grigoriev I.V."/>
            <person name="Rokhsar D.S."/>
        </authorList>
    </citation>
    <scope>NUCLEOTIDE SEQUENCE</scope>
    <source>
        <strain evidence="12">I ESC-2004</strain>
    </source>
</reference>
<dbReference type="GO" id="GO:0005856">
    <property type="term" value="C:cytoskeleton"/>
    <property type="evidence" value="ECO:0007669"/>
    <property type="project" value="UniProtKB-SubCell"/>
</dbReference>
<evidence type="ECO:0000256" key="7">
    <source>
        <dbReference type="ARBA" id="ARBA00023054"/>
    </source>
</evidence>
<evidence type="ECO:0000256" key="3">
    <source>
        <dbReference type="ARBA" id="ARBA00006072"/>
    </source>
</evidence>
<comment type="similarity">
    <text evidence="3">Belongs to the SVBP family.</text>
</comment>
<reference evidence="11" key="3">
    <citation type="submission" date="2015-06" db="UniProtKB">
        <authorList>
            <consortium name="EnsemblMetazoa"/>
        </authorList>
    </citation>
    <scope>IDENTIFICATION</scope>
</reference>
<feature type="region of interest" description="Disordered" evidence="9">
    <location>
        <begin position="392"/>
        <end position="416"/>
    </location>
</feature>
<sequence length="452" mass="50019">MTLPGLTTSKPCGLDLTLAGSQVTFAQPIKYASGPSLLLNEGHNHFAKLTSPNSSTTSALTFEVRSQGPPQSGRRFGQLPPFPSKPRIGPCNEAKQIADICHRLACKAFGASPISDAISTLRENSTVLDRTNSAKLSVLSGHSTRQLRPHSLPSSEKLIIKTLTTSVLSSKTVENDTPKNNVTKETVLGDLEVSPAEMLMRISSAENRGNTDCTPPFSGIQSKGKERKRRKRSLKSTGKQRRPSSHKIKQALKLPPELNKETMGGSVPLLQGQCATIRVANALPKLIRNKVHDTSGGELLDSVANIRKTVAVMRTVDPNNKKTEVIRLTKVFLSDKQSGMLKELGLEVPCAPPATPMPVLQEQYEYIASLNDIRSQRALKTQLDLMEKEVKQKEKMEHEENAKQEKQNMKEKEKIKRKRQRLEIYALNKKMTDLEHSNFQQFCAENGIQCKL</sequence>
<evidence type="ECO:0000256" key="4">
    <source>
        <dbReference type="ARBA" id="ARBA00018251"/>
    </source>
</evidence>
<evidence type="ECO:0000256" key="1">
    <source>
        <dbReference type="ARBA" id="ARBA00004245"/>
    </source>
</evidence>
<dbReference type="Proteomes" id="UP000014760">
    <property type="component" value="Unassembled WGS sequence"/>
</dbReference>
<keyword evidence="7" id="KW-0175">Coiled coil</keyword>
<evidence type="ECO:0000256" key="9">
    <source>
        <dbReference type="SAM" id="MobiDB-lite"/>
    </source>
</evidence>
<dbReference type="Pfam" id="PF15674">
    <property type="entry name" value="CCDC23"/>
    <property type="match status" value="1"/>
</dbReference>
<dbReference type="GO" id="GO:0009306">
    <property type="term" value="P:protein secretion"/>
    <property type="evidence" value="ECO:0007669"/>
    <property type="project" value="TreeGrafter"/>
</dbReference>
<dbReference type="EMBL" id="AMQN01002515">
    <property type="status" value="NOT_ANNOTATED_CDS"/>
    <property type="molecule type" value="Genomic_DNA"/>
</dbReference>
<evidence type="ECO:0000313" key="10">
    <source>
        <dbReference type="EMBL" id="ELT94353.1"/>
    </source>
</evidence>
<evidence type="ECO:0000256" key="5">
    <source>
        <dbReference type="ARBA" id="ARBA00022490"/>
    </source>
</evidence>
<gene>
    <name evidence="10" type="ORF">CAPTEDRAFT_221287</name>
</gene>
<keyword evidence="5" id="KW-0963">Cytoplasm</keyword>
<dbReference type="InterPro" id="IPR031378">
    <property type="entry name" value="SVBP"/>
</dbReference>
<dbReference type="GO" id="GO:0045177">
    <property type="term" value="C:apical part of cell"/>
    <property type="evidence" value="ECO:0007669"/>
    <property type="project" value="TreeGrafter"/>
</dbReference>
<keyword evidence="8" id="KW-0206">Cytoskeleton</keyword>
<keyword evidence="12" id="KW-1185">Reference proteome</keyword>
<dbReference type="GO" id="GO:0005576">
    <property type="term" value="C:extracellular region"/>
    <property type="evidence" value="ECO:0007669"/>
    <property type="project" value="UniProtKB-SubCell"/>
</dbReference>
<dbReference type="GO" id="GO:0031397">
    <property type="term" value="P:negative regulation of protein ubiquitination"/>
    <property type="evidence" value="ECO:0007669"/>
    <property type="project" value="TreeGrafter"/>
</dbReference>
<reference evidence="10 12" key="2">
    <citation type="journal article" date="2013" name="Nature">
        <title>Insights into bilaterian evolution from three spiralian genomes.</title>
        <authorList>
            <person name="Simakov O."/>
            <person name="Marletaz F."/>
            <person name="Cho S.J."/>
            <person name="Edsinger-Gonzales E."/>
            <person name="Havlak P."/>
            <person name="Hellsten U."/>
            <person name="Kuo D.H."/>
            <person name="Larsson T."/>
            <person name="Lv J."/>
            <person name="Arendt D."/>
            <person name="Savage R."/>
            <person name="Osoegawa K."/>
            <person name="de Jong P."/>
            <person name="Grimwood J."/>
            <person name="Chapman J.A."/>
            <person name="Shapiro H."/>
            <person name="Aerts A."/>
            <person name="Otillar R.P."/>
            <person name="Terry A.Y."/>
            <person name="Boore J.L."/>
            <person name="Grigoriev I.V."/>
            <person name="Lindberg D.R."/>
            <person name="Seaver E.C."/>
            <person name="Weisblat D.A."/>
            <person name="Putnam N.H."/>
            <person name="Rokhsar D.S."/>
        </authorList>
    </citation>
    <scope>NUCLEOTIDE SEQUENCE</scope>
    <source>
        <strain evidence="10 12">I ESC-2004</strain>
    </source>
</reference>
<dbReference type="PANTHER" id="PTHR34762">
    <property type="entry name" value="SMALL VASOHIBIN-BINDING PROTEIN"/>
    <property type="match status" value="1"/>
</dbReference>
<keyword evidence="6" id="KW-0964">Secreted</keyword>
<dbReference type="EnsemblMetazoa" id="CapteT221287">
    <property type="protein sequence ID" value="CapteP221287"/>
    <property type="gene ID" value="CapteG221287"/>
</dbReference>
<evidence type="ECO:0000313" key="12">
    <source>
        <dbReference type="Proteomes" id="UP000014760"/>
    </source>
</evidence>
<evidence type="ECO:0000256" key="6">
    <source>
        <dbReference type="ARBA" id="ARBA00022525"/>
    </source>
</evidence>
<feature type="region of interest" description="Disordered" evidence="9">
    <location>
        <begin position="205"/>
        <end position="249"/>
    </location>
</feature>
<comment type="subcellular location">
    <subcellularLocation>
        <location evidence="1">Cytoplasm</location>
        <location evidence="1">Cytoskeleton</location>
    </subcellularLocation>
    <subcellularLocation>
        <location evidence="2">Secreted</location>
    </subcellularLocation>
</comment>
<accession>R7TKN6</accession>
<proteinExistence type="inferred from homology"/>
<feature type="region of interest" description="Disordered" evidence="9">
    <location>
        <begin position="65"/>
        <end position="87"/>
    </location>
</feature>